<dbReference type="InterPro" id="IPR036895">
    <property type="entry name" value="Uracil-DNA_glycosylase-like_sf"/>
</dbReference>
<keyword evidence="3" id="KW-1185">Reference proteome</keyword>
<feature type="domain" description="Uracil-DNA glycosylase-like" evidence="1">
    <location>
        <begin position="116"/>
        <end position="225"/>
    </location>
</feature>
<dbReference type="RefSeq" id="WP_305169424.1">
    <property type="nucleotide sequence ID" value="NZ_JAUUUU010000001.1"/>
</dbReference>
<dbReference type="AlphaFoldDB" id="A0AAW8B2A1"/>
<reference evidence="2" key="2">
    <citation type="submission" date="2023-08" db="EMBL/GenBank/DDBJ databases">
        <authorList>
            <person name="Luo J."/>
        </authorList>
    </citation>
    <scope>NUCLEOTIDE SEQUENCE</scope>
    <source>
        <strain evidence="2">DSM 25064</strain>
    </source>
</reference>
<evidence type="ECO:0000313" key="3">
    <source>
        <dbReference type="Proteomes" id="UP001178354"/>
    </source>
</evidence>
<comment type="caution">
    <text evidence="2">The sequence shown here is derived from an EMBL/GenBank/DDBJ whole genome shotgun (WGS) entry which is preliminary data.</text>
</comment>
<evidence type="ECO:0000259" key="1">
    <source>
        <dbReference type="Pfam" id="PF03167"/>
    </source>
</evidence>
<organism evidence="2 3">
    <name type="scientific">Porticoccus litoralis</name>
    <dbReference type="NCBI Taxonomy" id="434086"/>
    <lineage>
        <taxon>Bacteria</taxon>
        <taxon>Pseudomonadati</taxon>
        <taxon>Pseudomonadota</taxon>
        <taxon>Gammaproteobacteria</taxon>
        <taxon>Cellvibrionales</taxon>
        <taxon>Porticoccaceae</taxon>
        <taxon>Porticoccus</taxon>
    </lineage>
</organism>
<dbReference type="SUPFAM" id="SSF52141">
    <property type="entry name" value="Uracil-DNA glycosylase-like"/>
    <property type="match status" value="1"/>
</dbReference>
<accession>A0AAW8B2A1</accession>
<name>A0AAW8B2A1_9GAMM</name>
<evidence type="ECO:0000313" key="2">
    <source>
        <dbReference type="EMBL" id="MDP1519911.1"/>
    </source>
</evidence>
<dbReference type="Pfam" id="PF03167">
    <property type="entry name" value="UDG"/>
    <property type="match status" value="1"/>
</dbReference>
<dbReference type="EMBL" id="JAUUUU010000001">
    <property type="protein sequence ID" value="MDP1519911.1"/>
    <property type="molecule type" value="Genomic_DNA"/>
</dbReference>
<proteinExistence type="predicted"/>
<dbReference type="Gene3D" id="3.40.470.10">
    <property type="entry name" value="Uracil-DNA glycosylase-like domain"/>
    <property type="match status" value="1"/>
</dbReference>
<reference evidence="2" key="1">
    <citation type="journal article" date="2010" name="Int. J. Syst. Evol. Microbiol.">
        <title>Porticoccus litoralis gen. nov., sp. nov., a gammaproteobacterium isolated from the Yellow Sea.</title>
        <authorList>
            <person name="Oh H.M."/>
            <person name="Kim H."/>
            <person name="Kim K.M."/>
            <person name="Min G.S."/>
            <person name="Cho J.C."/>
        </authorList>
    </citation>
    <scope>NUCLEOTIDE SEQUENCE</scope>
    <source>
        <strain evidence="2">DSM 25064</strain>
    </source>
</reference>
<gene>
    <name evidence="2" type="ORF">Q8A57_02920</name>
</gene>
<sequence>MLDELEKYYKDNGILATSFTCANKAKCMGDCAEFTGPKSAFVSSGYEQNNLPRLLFLSLDSGSGDKNDENRLPQAVRQQEEIDRDVLSLHKHKHWYRTHELAWYVFRHFDKGIKIQEAKQHFAHANSAKCCMNKAQRKKANAELFKNCKRYLRGELKILSPDIIITQGNEAKEAIWSLRDKVISRIDEYASVIELNNQLVFWLHTYHPNNWGAFNRQRDFDKTNNVAKGWIKYSGLMHEFIQNNA</sequence>
<dbReference type="InterPro" id="IPR005122">
    <property type="entry name" value="Uracil-DNA_glycosylase-like"/>
</dbReference>
<protein>
    <submittedName>
        <fullName evidence="2">Uracil-DNA glycosylase family protein</fullName>
    </submittedName>
</protein>
<dbReference type="Proteomes" id="UP001178354">
    <property type="component" value="Unassembled WGS sequence"/>
</dbReference>